<proteinExistence type="predicted"/>
<keyword evidence="2" id="KW-1185">Reference proteome</keyword>
<dbReference type="InterPro" id="IPR025906">
    <property type="entry name" value="YjfB_motility"/>
</dbReference>
<dbReference type="KEGG" id="tse:THMIRHAS_12800"/>
<evidence type="ECO:0008006" key="3">
    <source>
        <dbReference type="Google" id="ProtNLM"/>
    </source>
</evidence>
<dbReference type="AlphaFoldDB" id="A0A6F8PV45"/>
<protein>
    <recommendedName>
        <fullName evidence="3">Motility protein</fullName>
    </recommendedName>
</protein>
<dbReference type="Pfam" id="PF14070">
    <property type="entry name" value="YjfB_motility"/>
    <property type="match status" value="1"/>
</dbReference>
<sequence length="71" mass="7078">MDISGISAGGAVSAALAQKEAGTEAQVQVTMLKKALDTQTEGALALLDALPQASNTQGLPANLGQNINTKA</sequence>
<dbReference type="RefSeq" id="WP_173272033.1">
    <property type="nucleotide sequence ID" value="NZ_AP021889.1"/>
</dbReference>
<reference evidence="2" key="1">
    <citation type="submission" date="2019-11" db="EMBL/GenBank/DDBJ databases">
        <title>Isolation and characterization of two novel species in the genus Thiomicrorhabdus.</title>
        <authorList>
            <person name="Mochizuki J."/>
            <person name="Kojima H."/>
            <person name="Fukui M."/>
        </authorList>
    </citation>
    <scope>NUCLEOTIDE SEQUENCE [LARGE SCALE GENOMIC DNA]</scope>
    <source>
        <strain evidence="2">aks77</strain>
    </source>
</reference>
<name>A0A6F8PV45_9GAMM</name>
<evidence type="ECO:0000313" key="2">
    <source>
        <dbReference type="Proteomes" id="UP000501726"/>
    </source>
</evidence>
<dbReference type="EMBL" id="AP021889">
    <property type="protein sequence ID" value="BBP45907.1"/>
    <property type="molecule type" value="Genomic_DNA"/>
</dbReference>
<accession>A0A6F8PV45</accession>
<evidence type="ECO:0000313" key="1">
    <source>
        <dbReference type="EMBL" id="BBP45907.1"/>
    </source>
</evidence>
<dbReference type="Proteomes" id="UP000501726">
    <property type="component" value="Chromosome"/>
</dbReference>
<gene>
    <name evidence="1" type="ORF">THMIRHAS_12800</name>
</gene>
<organism evidence="1 2">
    <name type="scientific">Thiosulfatimonas sediminis</name>
    <dbReference type="NCBI Taxonomy" id="2675054"/>
    <lineage>
        <taxon>Bacteria</taxon>
        <taxon>Pseudomonadati</taxon>
        <taxon>Pseudomonadota</taxon>
        <taxon>Gammaproteobacteria</taxon>
        <taxon>Thiotrichales</taxon>
        <taxon>Piscirickettsiaceae</taxon>
        <taxon>Thiosulfatimonas</taxon>
    </lineage>
</organism>